<protein>
    <recommendedName>
        <fullName evidence="5">DUF4124 domain-containing protein</fullName>
    </recommendedName>
</protein>
<evidence type="ECO:0008006" key="5">
    <source>
        <dbReference type="Google" id="ProtNLM"/>
    </source>
</evidence>
<evidence type="ECO:0000256" key="1">
    <source>
        <dbReference type="SAM" id="MobiDB-lite"/>
    </source>
</evidence>
<accession>A0A1W1GUK7</accession>
<feature type="chain" id="PRO_5012099587" description="DUF4124 domain-containing protein" evidence="2">
    <location>
        <begin position="21"/>
        <end position="129"/>
    </location>
</feature>
<proteinExistence type="predicted"/>
<dbReference type="EMBL" id="FWEU01000001">
    <property type="protein sequence ID" value="SLM23043.1"/>
    <property type="molecule type" value="Genomic_DNA"/>
</dbReference>
<evidence type="ECO:0000313" key="4">
    <source>
        <dbReference type="Proteomes" id="UP000191133"/>
    </source>
</evidence>
<gene>
    <name evidence="3" type="ORF">SAMN04488690_0729</name>
</gene>
<reference evidence="4" key="1">
    <citation type="submission" date="2016-10" db="EMBL/GenBank/DDBJ databases">
        <authorList>
            <person name="Varghese N."/>
        </authorList>
    </citation>
    <scope>NUCLEOTIDE SEQUENCE [LARGE SCALE GENOMIC DNA]</scope>
    <source>
        <strain evidence="4">92MFCol6.1</strain>
    </source>
</reference>
<sequence>MKMPGWAVLPALLLAAVAMAQTNVYKCTGVEHPVYQQTPCQGRAEWRWEVPGAESKARGPTPAVVQPARSGSRRTSRRGRAQGALISITADPRGCERARQRQVATLARPRRLDYLQRRQLDDAVRDACR</sequence>
<keyword evidence="2" id="KW-0732">Signal</keyword>
<feature type="compositionally biased region" description="Basic residues" evidence="1">
    <location>
        <begin position="71"/>
        <end position="80"/>
    </location>
</feature>
<dbReference type="AlphaFoldDB" id="A0A1W1GUK7"/>
<evidence type="ECO:0000256" key="2">
    <source>
        <dbReference type="SAM" id="SignalP"/>
    </source>
</evidence>
<evidence type="ECO:0000313" key="3">
    <source>
        <dbReference type="EMBL" id="SLM23043.1"/>
    </source>
</evidence>
<dbReference type="Proteomes" id="UP000191133">
    <property type="component" value="Unassembled WGS sequence"/>
</dbReference>
<organism evidence="3 4">
    <name type="scientific">Stenotrophomonas indicatrix</name>
    <dbReference type="NCBI Taxonomy" id="2045451"/>
    <lineage>
        <taxon>Bacteria</taxon>
        <taxon>Pseudomonadati</taxon>
        <taxon>Pseudomonadota</taxon>
        <taxon>Gammaproteobacteria</taxon>
        <taxon>Lysobacterales</taxon>
        <taxon>Lysobacteraceae</taxon>
        <taxon>Stenotrophomonas</taxon>
    </lineage>
</organism>
<name>A0A1W1GUK7_9GAMM</name>
<dbReference type="RefSeq" id="WP_425513356.1">
    <property type="nucleotide sequence ID" value="NZ_FWEU01000001.1"/>
</dbReference>
<feature type="signal peptide" evidence="2">
    <location>
        <begin position="1"/>
        <end position="20"/>
    </location>
</feature>
<feature type="region of interest" description="Disordered" evidence="1">
    <location>
        <begin position="52"/>
        <end position="84"/>
    </location>
</feature>